<sequence length="602" mass="65987">MDLEGECSIPRCVEERDENLEKTTLFEEINIENNGPCANEIGDLDLCEHVEINSSAEMNGKEIGTEQTVAMPPNMTESPGVSGGSPPTSKGYGLKKWKRIQRDFTNDGGSGVDFNRILKRGLSNAVEPMKPPDSCAEIKQNSEGSVASTNLLVEGLSVPISHVIKGSISDSRLAMVSNFHIGTNSENSEDRSSKSSTAASSPNVGYATSAVSGSARNKNKVKNSSGKNSGNAVQRAQPGKGRIETSKKLRGETVNTEKENSYSSVESDLRSSNMVFTQGSFSVTSNGRQSLRSRNYDGENSYEAQAREPQSSEEIRTSSRKENGGEIEDFALDVVAADISWEFKEEESENHRLPTDQDPLIESILLLQAVQEALEKEVQKFGEIGKEPILLPDDSIQGPSLHAEFTSIDPEIHEPHSSGQLHFEDIGQSGSPSLEAQLINLNQKINLLDTKLEEASAMLKAKESRVVELEAILNSSESPKEELGSTLESLQKKHRKMEIELELEGLFKQKIEAEIEYLAITATTQELKVAPDCQIELFEEQKSVAGEQKQVLHKLRDAESKAVVLKRRAEELEGSFVEFLGAEEVLKMQNRLLPHSTGVVPT</sequence>
<dbReference type="AlphaFoldDB" id="A0A834ZUA8"/>
<evidence type="ECO:0000313" key="3">
    <source>
        <dbReference type="EMBL" id="KAF8414329.1"/>
    </source>
</evidence>
<reference evidence="3 4" key="1">
    <citation type="submission" date="2020-04" db="EMBL/GenBank/DDBJ databases">
        <title>Plant Genome Project.</title>
        <authorList>
            <person name="Zhang R.-G."/>
        </authorList>
    </citation>
    <scope>NUCLEOTIDE SEQUENCE [LARGE SCALE GENOMIC DNA]</scope>
    <source>
        <strain evidence="3">YNK0</strain>
        <tissue evidence="3">Leaf</tissue>
    </source>
</reference>
<dbReference type="OMA" id="DKHWLRS"/>
<keyword evidence="4" id="KW-1185">Reference proteome</keyword>
<feature type="region of interest" description="Disordered" evidence="2">
    <location>
        <begin position="182"/>
        <end position="327"/>
    </location>
</feature>
<comment type="caution">
    <text evidence="3">The sequence shown here is derived from an EMBL/GenBank/DDBJ whole genome shotgun (WGS) entry which is preliminary data.</text>
</comment>
<dbReference type="Proteomes" id="UP000655225">
    <property type="component" value="Unassembled WGS sequence"/>
</dbReference>
<feature type="compositionally biased region" description="Polar residues" evidence="2">
    <location>
        <begin position="261"/>
        <end position="293"/>
    </location>
</feature>
<proteinExistence type="predicted"/>
<evidence type="ECO:0000256" key="2">
    <source>
        <dbReference type="SAM" id="MobiDB-lite"/>
    </source>
</evidence>
<organism evidence="3 4">
    <name type="scientific">Tetracentron sinense</name>
    <name type="common">Spur-leaf</name>
    <dbReference type="NCBI Taxonomy" id="13715"/>
    <lineage>
        <taxon>Eukaryota</taxon>
        <taxon>Viridiplantae</taxon>
        <taxon>Streptophyta</taxon>
        <taxon>Embryophyta</taxon>
        <taxon>Tracheophyta</taxon>
        <taxon>Spermatophyta</taxon>
        <taxon>Magnoliopsida</taxon>
        <taxon>Trochodendrales</taxon>
        <taxon>Trochodendraceae</taxon>
        <taxon>Tetracentron</taxon>
    </lineage>
</organism>
<dbReference type="PANTHER" id="PTHR34562">
    <property type="entry name" value="WPP DOMAIN-INTERACTING PROTEIN 2"/>
    <property type="match status" value="1"/>
</dbReference>
<feature type="compositionally biased region" description="Low complexity" evidence="2">
    <location>
        <begin position="78"/>
        <end position="87"/>
    </location>
</feature>
<dbReference type="InterPro" id="IPR044696">
    <property type="entry name" value="WIP1/2/3"/>
</dbReference>
<feature type="coiled-coil region" evidence="1">
    <location>
        <begin position="438"/>
        <end position="516"/>
    </location>
</feature>
<keyword evidence="1" id="KW-0175">Coiled coil</keyword>
<gene>
    <name evidence="3" type="ORF">HHK36_002330</name>
</gene>
<feature type="region of interest" description="Disordered" evidence="2">
    <location>
        <begin position="70"/>
        <end position="93"/>
    </location>
</feature>
<evidence type="ECO:0000313" key="4">
    <source>
        <dbReference type="Proteomes" id="UP000655225"/>
    </source>
</evidence>
<feature type="compositionally biased region" description="Basic and acidic residues" evidence="2">
    <location>
        <begin position="313"/>
        <end position="324"/>
    </location>
</feature>
<protein>
    <submittedName>
        <fullName evidence="3">Uncharacterized protein</fullName>
    </submittedName>
</protein>
<dbReference type="PANTHER" id="PTHR34562:SF8">
    <property type="entry name" value="WPP DOMAIN-INTERACTING PROTEIN 1"/>
    <property type="match status" value="1"/>
</dbReference>
<feature type="compositionally biased region" description="Basic and acidic residues" evidence="2">
    <location>
        <begin position="241"/>
        <end position="260"/>
    </location>
</feature>
<name>A0A834ZUA8_TETSI</name>
<dbReference type="EMBL" id="JABCRI010000001">
    <property type="protein sequence ID" value="KAF8414329.1"/>
    <property type="molecule type" value="Genomic_DNA"/>
</dbReference>
<feature type="compositionally biased region" description="Low complexity" evidence="2">
    <location>
        <begin position="222"/>
        <end position="231"/>
    </location>
</feature>
<accession>A0A834ZUA8</accession>
<evidence type="ECO:0000256" key="1">
    <source>
        <dbReference type="SAM" id="Coils"/>
    </source>
</evidence>
<dbReference type="OrthoDB" id="680851at2759"/>